<dbReference type="RefSeq" id="WP_092995265.1">
    <property type="nucleotide sequence ID" value="NZ_FMWD01000004.1"/>
</dbReference>
<reference evidence="2 3" key="1">
    <citation type="submission" date="2016-10" db="EMBL/GenBank/DDBJ databases">
        <authorList>
            <person name="de Groot N.N."/>
        </authorList>
    </citation>
    <scope>NUCLEOTIDE SEQUENCE [LARGE SCALE GENOMIC DNA]</scope>
    <source>
        <strain evidence="2 3">HLD2</strain>
    </source>
</reference>
<dbReference type="GO" id="GO:0008757">
    <property type="term" value="F:S-adenosylmethionine-dependent methyltransferase activity"/>
    <property type="evidence" value="ECO:0007669"/>
    <property type="project" value="InterPro"/>
</dbReference>
<dbReference type="Proteomes" id="UP000199648">
    <property type="component" value="Unassembled WGS sequence"/>
</dbReference>
<dbReference type="OrthoDB" id="9777830at2"/>
<dbReference type="CDD" id="cd02440">
    <property type="entry name" value="AdoMet_MTases"/>
    <property type="match status" value="1"/>
</dbReference>
<dbReference type="PANTHER" id="PTHR43591:SF24">
    <property type="entry name" value="2-METHOXY-6-POLYPRENYL-1,4-BENZOQUINOL METHYLASE, MITOCHONDRIAL"/>
    <property type="match status" value="1"/>
</dbReference>
<feature type="domain" description="Methyltransferase type 11" evidence="1">
    <location>
        <begin position="39"/>
        <end position="127"/>
    </location>
</feature>
<proteinExistence type="predicted"/>
<dbReference type="Pfam" id="PF08241">
    <property type="entry name" value="Methyltransf_11"/>
    <property type="match status" value="1"/>
</dbReference>
<sequence length="212" mass="23425">MYDPTKYEAWYQTPRGAWIAEREFTLMMALLRPQPGTLLDVGAGTGHFSRAFAAAGLDVTALDPSLEMLRFARERGEAGGYILGAAERLPFPDRAFDYASAVTSLCFVPEPEQALAELWRISRRGVILGLLNRHSLLHWQKAGRGGYRGARWDTVDAVRRWVRPLPGVSDFRTGSAILLPSGGPFSRAVERIAPQRLPWGGFLGVCLLKNVA</sequence>
<evidence type="ECO:0000313" key="2">
    <source>
        <dbReference type="EMBL" id="SCZ58372.1"/>
    </source>
</evidence>
<dbReference type="AlphaFoldDB" id="A0A1G5Q9M6"/>
<evidence type="ECO:0000313" key="3">
    <source>
        <dbReference type="Proteomes" id="UP000199648"/>
    </source>
</evidence>
<gene>
    <name evidence="2" type="ORF">SAMN03097708_01676</name>
</gene>
<evidence type="ECO:0000259" key="1">
    <source>
        <dbReference type="Pfam" id="PF08241"/>
    </source>
</evidence>
<keyword evidence="2" id="KW-0489">Methyltransferase</keyword>
<dbReference type="GO" id="GO:0032259">
    <property type="term" value="P:methylation"/>
    <property type="evidence" value="ECO:0007669"/>
    <property type="project" value="UniProtKB-KW"/>
</dbReference>
<accession>A0A1G5Q9M6</accession>
<keyword evidence="2" id="KW-0808">Transferase</keyword>
<dbReference type="Gene3D" id="3.40.50.150">
    <property type="entry name" value="Vaccinia Virus protein VP39"/>
    <property type="match status" value="1"/>
</dbReference>
<protein>
    <submittedName>
        <fullName evidence="2">Methyltransferase domain-containing protein</fullName>
    </submittedName>
</protein>
<dbReference type="InterPro" id="IPR013216">
    <property type="entry name" value="Methyltransf_11"/>
</dbReference>
<dbReference type="STRING" id="415747.SAMN03097708_01676"/>
<dbReference type="SUPFAM" id="SSF53335">
    <property type="entry name" value="S-adenosyl-L-methionine-dependent methyltransferases"/>
    <property type="match status" value="1"/>
</dbReference>
<dbReference type="PANTHER" id="PTHR43591">
    <property type="entry name" value="METHYLTRANSFERASE"/>
    <property type="match status" value="1"/>
</dbReference>
<keyword evidence="3" id="KW-1185">Reference proteome</keyword>
<dbReference type="EMBL" id="FMWD01000004">
    <property type="protein sequence ID" value="SCZ58372.1"/>
    <property type="molecule type" value="Genomic_DNA"/>
</dbReference>
<organism evidence="2 3">
    <name type="scientific">Thiohalomonas denitrificans</name>
    <dbReference type="NCBI Taxonomy" id="415747"/>
    <lineage>
        <taxon>Bacteria</taxon>
        <taxon>Pseudomonadati</taxon>
        <taxon>Pseudomonadota</taxon>
        <taxon>Gammaproteobacteria</taxon>
        <taxon>Thiohalomonadales</taxon>
        <taxon>Thiohalomonadaceae</taxon>
        <taxon>Thiohalomonas</taxon>
    </lineage>
</organism>
<dbReference type="InterPro" id="IPR029063">
    <property type="entry name" value="SAM-dependent_MTases_sf"/>
</dbReference>
<name>A0A1G5Q9M6_9GAMM</name>